<keyword evidence="2" id="KW-1185">Reference proteome</keyword>
<dbReference type="EMBL" id="SOGQ01000048">
    <property type="protein sequence ID" value="TFC98958.1"/>
    <property type="molecule type" value="Genomic_DNA"/>
</dbReference>
<organism evidence="1 2">
    <name type="scientific">Cryobacterium sinapicolor</name>
    <dbReference type="NCBI Taxonomy" id="1259236"/>
    <lineage>
        <taxon>Bacteria</taxon>
        <taxon>Bacillati</taxon>
        <taxon>Actinomycetota</taxon>
        <taxon>Actinomycetes</taxon>
        <taxon>Micrococcales</taxon>
        <taxon>Microbacteriaceae</taxon>
        <taxon>Cryobacterium</taxon>
    </lineage>
</organism>
<comment type="caution">
    <text evidence="1">The sequence shown here is derived from an EMBL/GenBank/DDBJ whole genome shotgun (WGS) entry which is preliminary data.</text>
</comment>
<gene>
    <name evidence="1" type="ORF">E3T28_09355</name>
</gene>
<name>A0ABY2J4H8_9MICO</name>
<evidence type="ECO:0000313" key="2">
    <source>
        <dbReference type="Proteomes" id="UP000297853"/>
    </source>
</evidence>
<evidence type="ECO:0000313" key="1">
    <source>
        <dbReference type="EMBL" id="TFC98958.1"/>
    </source>
</evidence>
<protein>
    <submittedName>
        <fullName evidence="1">Uncharacterized protein</fullName>
    </submittedName>
</protein>
<dbReference type="Proteomes" id="UP000297853">
    <property type="component" value="Unassembled WGS sequence"/>
</dbReference>
<accession>A0ABY2J4H8</accession>
<sequence>MPNLDLVCRSIGGKSRRGTLGFPSESEQLVSSYIGGTGWNGAIELELDAVLLDHDLSLPKKSTGRFRFKVLSEVHEVDFSFIAYLYGICCV</sequence>
<reference evidence="1 2" key="1">
    <citation type="submission" date="2019-03" db="EMBL/GenBank/DDBJ databases">
        <title>Genomics of glacier-inhabiting Cryobacterium strains.</title>
        <authorList>
            <person name="Liu Q."/>
            <person name="Xin Y.-H."/>
        </authorList>
    </citation>
    <scope>NUCLEOTIDE SEQUENCE [LARGE SCALE GENOMIC DNA]</scope>
    <source>
        <strain evidence="1 2">TMT1-23-1</strain>
    </source>
</reference>
<dbReference type="RefSeq" id="WP_134430117.1">
    <property type="nucleotide sequence ID" value="NZ_SOGQ01000048.1"/>
</dbReference>
<proteinExistence type="predicted"/>